<protein>
    <recommendedName>
        <fullName evidence="3">J domain-containing protein</fullName>
    </recommendedName>
</protein>
<name>A0ABR2YIC1_9CHLO</name>
<dbReference type="Proteomes" id="UP001491310">
    <property type="component" value="Unassembled WGS sequence"/>
</dbReference>
<reference evidence="1 2" key="1">
    <citation type="journal article" date="2024" name="Nat. Commun.">
        <title>Phylogenomics reveals the evolutionary origins of lichenization in chlorophyte algae.</title>
        <authorList>
            <person name="Puginier C."/>
            <person name="Libourel C."/>
            <person name="Otte J."/>
            <person name="Skaloud P."/>
            <person name="Haon M."/>
            <person name="Grisel S."/>
            <person name="Petersen M."/>
            <person name="Berrin J.G."/>
            <person name="Delaux P.M."/>
            <person name="Dal Grande F."/>
            <person name="Keller J."/>
        </authorList>
    </citation>
    <scope>NUCLEOTIDE SEQUENCE [LARGE SCALE GENOMIC DNA]</scope>
    <source>
        <strain evidence="1 2">SAG 216-7</strain>
    </source>
</reference>
<accession>A0ABR2YIC1</accession>
<sequence length="151" mass="16690">MLRIRQLHPDVNPLEDTTEDAAALNEAYALLQQAFLTGEAEEELASVFDVPEAEPNELFINPFACNTSPLLWRELQEVAKGAKEDPVSELAAQGVYIRESAVCYLTPCQLAAITADLEAMEDSLGVELTSWLVNDCLVRAVRANERMPAQR</sequence>
<comment type="caution">
    <text evidence="1">The sequence shown here is derived from an EMBL/GenBank/DDBJ whole genome shotgun (WGS) entry which is preliminary data.</text>
</comment>
<keyword evidence="2" id="KW-1185">Reference proteome</keyword>
<dbReference type="EMBL" id="JALJOT010000011">
    <property type="protein sequence ID" value="KAK9905811.1"/>
    <property type="molecule type" value="Genomic_DNA"/>
</dbReference>
<proteinExistence type="predicted"/>
<organism evidence="1 2">
    <name type="scientific">Coccomyxa subellipsoidea</name>
    <dbReference type="NCBI Taxonomy" id="248742"/>
    <lineage>
        <taxon>Eukaryota</taxon>
        <taxon>Viridiplantae</taxon>
        <taxon>Chlorophyta</taxon>
        <taxon>core chlorophytes</taxon>
        <taxon>Trebouxiophyceae</taxon>
        <taxon>Trebouxiophyceae incertae sedis</taxon>
        <taxon>Coccomyxaceae</taxon>
        <taxon>Coccomyxa</taxon>
    </lineage>
</organism>
<evidence type="ECO:0000313" key="1">
    <source>
        <dbReference type="EMBL" id="KAK9905811.1"/>
    </source>
</evidence>
<gene>
    <name evidence="1" type="ORF">WJX75_006717</name>
</gene>
<evidence type="ECO:0000313" key="2">
    <source>
        <dbReference type="Proteomes" id="UP001491310"/>
    </source>
</evidence>
<evidence type="ECO:0008006" key="3">
    <source>
        <dbReference type="Google" id="ProtNLM"/>
    </source>
</evidence>